<evidence type="ECO:0000256" key="4">
    <source>
        <dbReference type="ARBA" id="ARBA00023014"/>
    </source>
</evidence>
<evidence type="ECO:0000313" key="9">
    <source>
        <dbReference type="Proteomes" id="UP001071230"/>
    </source>
</evidence>
<dbReference type="EMBL" id="CDGJ01000019">
    <property type="protein sequence ID" value="CEJ06235.1"/>
    <property type="molecule type" value="Genomic_DNA"/>
</dbReference>
<dbReference type="SFLD" id="SFLDG01099">
    <property type="entry name" value="Uncharacterised_Radical_SAM_Su"/>
    <property type="match status" value="1"/>
</dbReference>
<dbReference type="Proteomes" id="UP001071230">
    <property type="component" value="Unassembled WGS sequence"/>
</dbReference>
<dbReference type="CDD" id="cd01335">
    <property type="entry name" value="Radical_SAM"/>
    <property type="match status" value="1"/>
</dbReference>
<dbReference type="PIRSF" id="PIRSF004869">
    <property type="entry name" value="PflX_prd"/>
    <property type="match status" value="1"/>
</dbReference>
<comment type="cofactor">
    <cofactor evidence="5">
        <name>[4Fe-4S] cluster</name>
        <dbReference type="ChEBI" id="CHEBI:49883"/>
    </cofactor>
    <text evidence="5">Binds 1 [4Fe-4S] cluster. The cluster is coordinated with 3 cysteines and an exchangeable S-adenosyl-L-methionine.</text>
</comment>
<keyword evidence="9" id="KW-1185">Reference proteome</keyword>
<dbReference type="GO" id="GO:0003824">
    <property type="term" value="F:catalytic activity"/>
    <property type="evidence" value="ECO:0007669"/>
    <property type="project" value="InterPro"/>
</dbReference>
<evidence type="ECO:0000313" key="7">
    <source>
        <dbReference type="EMBL" id="CAA7599683.1"/>
    </source>
</evidence>
<accession>A0A8S0VVK1</accession>
<dbReference type="RefSeq" id="WP_240983461.1">
    <property type="nucleotide sequence ID" value="NZ_CDGJ01000019.1"/>
</dbReference>
<dbReference type="Gene3D" id="3.20.20.70">
    <property type="entry name" value="Aldolase class I"/>
    <property type="match status" value="1"/>
</dbReference>
<dbReference type="KEGG" id="aacx:DEACI_0309"/>
<dbReference type="SUPFAM" id="SSF102114">
    <property type="entry name" value="Radical SAM enzymes"/>
    <property type="match status" value="1"/>
</dbReference>
<name>A0A8S0VVK1_9FIRM</name>
<feature type="binding site" evidence="5">
    <location>
        <position position="72"/>
    </location>
    <ligand>
        <name>[4Fe-4S] cluster</name>
        <dbReference type="ChEBI" id="CHEBI:49883"/>
        <note>4Fe-4S-S-AdoMet</note>
    </ligand>
</feature>
<keyword evidence="4 5" id="KW-0411">Iron-sulfur</keyword>
<dbReference type="EMBL" id="LR746496">
    <property type="protein sequence ID" value="CAA7599683.1"/>
    <property type="molecule type" value="Genomic_DNA"/>
</dbReference>
<dbReference type="InterPro" id="IPR058240">
    <property type="entry name" value="rSAM_sf"/>
</dbReference>
<dbReference type="Proteomes" id="UP000836597">
    <property type="component" value="Chromosome"/>
</dbReference>
<dbReference type="GO" id="GO:0046872">
    <property type="term" value="F:metal ion binding"/>
    <property type="evidence" value="ECO:0007669"/>
    <property type="project" value="UniProtKB-KW"/>
</dbReference>
<reference evidence="7" key="2">
    <citation type="submission" date="2020-01" db="EMBL/GenBank/DDBJ databases">
        <authorList>
            <person name="Hornung B."/>
        </authorList>
    </citation>
    <scope>NUCLEOTIDE SEQUENCE</scope>
    <source>
        <strain evidence="7">PacBioINE</strain>
    </source>
</reference>
<sequence length="316" mass="35212">MAVDAGTKVNSDINQGSCRACPRECGKDRTRGEKGVCGAAARAKVARASLHAWEEPCVSGSRGSGTVFFSHCNLSCVFCQNYEISQEGFGREVTVGELAEIFLNLQAQGAHNINLVSPMHYPEPVREALIRAGDRGLRVPVIYNTNAYEKAETLRRLEGLVDVYLPDLKYFSDEYARRYSRAEGYFAWASQAILEMLRQVGAPRFDEDGLIERGLLVRHLVLPGLLADSKAVLRWIAEKLPRDVYVSLMGQYTPVYQASRCPELARPLTEEEYDEAIDFFFSLGLENGFAQELDSGDPAYIPEFDLSGVRTDQFSD</sequence>
<evidence type="ECO:0000259" key="6">
    <source>
        <dbReference type="Pfam" id="PF04055"/>
    </source>
</evidence>
<dbReference type="SFLD" id="SFLDS00029">
    <property type="entry name" value="Radical_SAM"/>
    <property type="match status" value="1"/>
</dbReference>
<reference evidence="8" key="1">
    <citation type="submission" date="2014-11" db="EMBL/GenBank/DDBJ databases">
        <authorList>
            <person name="Hornung B.V."/>
        </authorList>
    </citation>
    <scope>NUCLEOTIDE SEQUENCE</scope>
    <source>
        <strain evidence="8">INE</strain>
    </source>
</reference>
<evidence type="ECO:0000313" key="8">
    <source>
        <dbReference type="EMBL" id="CEJ06235.1"/>
    </source>
</evidence>
<dbReference type="InterPro" id="IPR007197">
    <property type="entry name" value="rSAM"/>
</dbReference>
<gene>
    <name evidence="7" type="ORF">DEACI_0309</name>
    <name evidence="8" type="ORF">DEACI_0683</name>
</gene>
<organism evidence="7">
    <name type="scientific">Acididesulfobacillus acetoxydans</name>
    <dbReference type="NCBI Taxonomy" id="1561005"/>
    <lineage>
        <taxon>Bacteria</taxon>
        <taxon>Bacillati</taxon>
        <taxon>Bacillota</taxon>
        <taxon>Clostridia</taxon>
        <taxon>Eubacteriales</taxon>
        <taxon>Peptococcaceae</taxon>
        <taxon>Acididesulfobacillus</taxon>
    </lineage>
</organism>
<keyword evidence="3 5" id="KW-0408">Iron</keyword>
<feature type="domain" description="Radical SAM core" evidence="6">
    <location>
        <begin position="68"/>
        <end position="203"/>
    </location>
</feature>
<keyword evidence="2 5" id="KW-0479">Metal-binding</keyword>
<evidence type="ECO:0000256" key="1">
    <source>
        <dbReference type="ARBA" id="ARBA00022691"/>
    </source>
</evidence>
<keyword evidence="1 5" id="KW-0949">S-adenosyl-L-methionine</keyword>
<dbReference type="GO" id="GO:0051536">
    <property type="term" value="F:iron-sulfur cluster binding"/>
    <property type="evidence" value="ECO:0007669"/>
    <property type="project" value="UniProtKB-KW"/>
</dbReference>
<protein>
    <submittedName>
        <fullName evidence="7">Aldolase-type TIM barrel</fullName>
    </submittedName>
    <submittedName>
        <fullName evidence="8">Radical SAM</fullName>
    </submittedName>
</protein>
<dbReference type="PANTHER" id="PTHR43075:SF1">
    <property type="entry name" value="FORMATE LYASE ACTIVATING ENZYME, PUTATIVE (AFU_ORTHOLOGUE AFUA_2G15630)-RELATED"/>
    <property type="match status" value="1"/>
</dbReference>
<dbReference type="PANTHER" id="PTHR43075">
    <property type="entry name" value="FORMATE LYASE ACTIVATING ENZYME, PUTATIVE (AFU_ORTHOLOGUE AFUA_2G15630)-RELATED"/>
    <property type="match status" value="1"/>
</dbReference>
<dbReference type="InterPro" id="IPR013785">
    <property type="entry name" value="Aldolase_TIM"/>
</dbReference>
<proteinExistence type="predicted"/>
<dbReference type="InterPro" id="IPR016431">
    <property type="entry name" value="Pyrv-formate_lyase-activ_prd"/>
</dbReference>
<feature type="binding site" evidence="5">
    <location>
        <position position="79"/>
    </location>
    <ligand>
        <name>[4Fe-4S] cluster</name>
        <dbReference type="ChEBI" id="CHEBI:49883"/>
        <note>4Fe-4S-S-AdoMet</note>
    </ligand>
</feature>
<evidence type="ECO:0000256" key="3">
    <source>
        <dbReference type="ARBA" id="ARBA00023004"/>
    </source>
</evidence>
<evidence type="ECO:0000256" key="2">
    <source>
        <dbReference type="ARBA" id="ARBA00022723"/>
    </source>
</evidence>
<feature type="binding site" evidence="5">
    <location>
        <position position="76"/>
    </location>
    <ligand>
        <name>[4Fe-4S] cluster</name>
        <dbReference type="ChEBI" id="CHEBI:49883"/>
        <note>4Fe-4S-S-AdoMet</note>
    </ligand>
</feature>
<dbReference type="InterPro" id="IPR040085">
    <property type="entry name" value="MJ0674-like"/>
</dbReference>
<dbReference type="Pfam" id="PF04055">
    <property type="entry name" value="Radical_SAM"/>
    <property type="match status" value="1"/>
</dbReference>
<evidence type="ECO:0000256" key="5">
    <source>
        <dbReference type="PIRSR" id="PIRSR004869-50"/>
    </source>
</evidence>
<dbReference type="AlphaFoldDB" id="A0A8S0VVK1"/>